<dbReference type="InterPro" id="IPR002809">
    <property type="entry name" value="EMC3/TMCO1"/>
</dbReference>
<accession>A0A7S1BHV3</accession>
<evidence type="ECO:0000256" key="6">
    <source>
        <dbReference type="ARBA" id="ARBA00022692"/>
    </source>
</evidence>
<evidence type="ECO:0000256" key="9">
    <source>
        <dbReference type="ARBA" id="ARBA00022989"/>
    </source>
</evidence>
<comment type="similarity">
    <text evidence="2">Belongs to the TMCO1 family.</text>
</comment>
<evidence type="ECO:0000256" key="8">
    <source>
        <dbReference type="ARBA" id="ARBA00022837"/>
    </source>
</evidence>
<dbReference type="GO" id="GO:0005789">
    <property type="term" value="C:endoplasmic reticulum membrane"/>
    <property type="evidence" value="ECO:0007669"/>
    <property type="project" value="UniProtKB-SubCell"/>
</dbReference>
<evidence type="ECO:0000256" key="2">
    <source>
        <dbReference type="ARBA" id="ARBA00006537"/>
    </source>
</evidence>
<keyword evidence="10" id="KW-0175">Coiled coil</keyword>
<organism evidence="15">
    <name type="scientific">Corethron hystrix</name>
    <dbReference type="NCBI Taxonomy" id="216773"/>
    <lineage>
        <taxon>Eukaryota</taxon>
        <taxon>Sar</taxon>
        <taxon>Stramenopiles</taxon>
        <taxon>Ochrophyta</taxon>
        <taxon>Bacillariophyta</taxon>
        <taxon>Coscinodiscophyceae</taxon>
        <taxon>Corethrophycidae</taxon>
        <taxon>Corethrales</taxon>
        <taxon>Corethraceae</taxon>
        <taxon>Corethron</taxon>
    </lineage>
</organism>
<evidence type="ECO:0008006" key="16">
    <source>
        <dbReference type="Google" id="ProtNLM"/>
    </source>
</evidence>
<evidence type="ECO:0000313" key="15">
    <source>
        <dbReference type="EMBL" id="CAD8886686.1"/>
    </source>
</evidence>
<dbReference type="PANTHER" id="PTHR20917:SF0">
    <property type="entry name" value="CALCIUM LOAD-ACTIVATED CALCIUM CHANNEL"/>
    <property type="match status" value="1"/>
</dbReference>
<evidence type="ECO:0000256" key="1">
    <source>
        <dbReference type="ARBA" id="ARBA00004477"/>
    </source>
</evidence>
<evidence type="ECO:0000256" key="13">
    <source>
        <dbReference type="ARBA" id="ARBA00023303"/>
    </source>
</evidence>
<feature type="region of interest" description="Disordered" evidence="14">
    <location>
        <begin position="52"/>
        <end position="101"/>
    </location>
</feature>
<name>A0A7S1BHV3_9STRA</name>
<keyword evidence="4" id="KW-0109">Calcium transport</keyword>
<keyword evidence="12" id="KW-0472">Membrane</keyword>
<keyword evidence="11" id="KW-0406">Ion transport</keyword>
<evidence type="ECO:0000256" key="11">
    <source>
        <dbReference type="ARBA" id="ARBA00023065"/>
    </source>
</evidence>
<dbReference type="GO" id="GO:0032469">
    <property type="term" value="P:endoplasmic reticulum calcium ion homeostasis"/>
    <property type="evidence" value="ECO:0007669"/>
    <property type="project" value="InterPro"/>
</dbReference>
<feature type="compositionally biased region" description="Polar residues" evidence="14">
    <location>
        <begin position="62"/>
        <end position="77"/>
    </location>
</feature>
<protein>
    <recommendedName>
        <fullName evidence="16">Calcium load-activated calcium channel</fullName>
    </recommendedName>
</protein>
<comment type="subcellular location">
    <subcellularLocation>
        <location evidence="1">Endoplasmic reticulum membrane</location>
        <topology evidence="1">Multi-pass membrane protein</topology>
    </subcellularLocation>
</comment>
<keyword evidence="8" id="KW-0106">Calcium</keyword>
<evidence type="ECO:0000256" key="12">
    <source>
        <dbReference type="ARBA" id="ARBA00023136"/>
    </source>
</evidence>
<evidence type="ECO:0000256" key="5">
    <source>
        <dbReference type="ARBA" id="ARBA00022673"/>
    </source>
</evidence>
<keyword evidence="5" id="KW-0107">Calcium channel</keyword>
<dbReference type="PANTHER" id="PTHR20917">
    <property type="entry name" value="PNAS-RELATED"/>
    <property type="match status" value="1"/>
</dbReference>
<dbReference type="GO" id="GO:0005262">
    <property type="term" value="F:calcium channel activity"/>
    <property type="evidence" value="ECO:0007669"/>
    <property type="project" value="UniProtKB-KW"/>
</dbReference>
<sequence>MTIDAIIDVVIWTASAQIVTDLAARYLVYNKESYQRTVSNFERAKARRDKIVSSLSASESSTPATQNATTPSSSSGLPNKKGKKASQKSSGGGGLSSQQKKIDKAEEDVAVASTDVAARHSVPGFGRSVLFLILFRVMGAKYAGQAVAVLPFVPISFFRKFTKRGLPEEFPDNCCSILFVYMMCTLSVRVLAGQIFTVHPPSGVRSTSFMDTAKAQKLMKSFGVEEELKEARKMFSS</sequence>
<evidence type="ECO:0000256" key="7">
    <source>
        <dbReference type="ARBA" id="ARBA00022824"/>
    </source>
</evidence>
<evidence type="ECO:0000256" key="10">
    <source>
        <dbReference type="ARBA" id="ARBA00023054"/>
    </source>
</evidence>
<dbReference type="InterPro" id="IPR008559">
    <property type="entry name" value="TMCO1"/>
</dbReference>
<keyword evidence="3" id="KW-0813">Transport</keyword>
<dbReference type="AlphaFoldDB" id="A0A7S1BHV3"/>
<dbReference type="EMBL" id="HBFR01019177">
    <property type="protein sequence ID" value="CAD8886686.1"/>
    <property type="molecule type" value="Transcribed_RNA"/>
</dbReference>
<evidence type="ECO:0000256" key="3">
    <source>
        <dbReference type="ARBA" id="ARBA00022448"/>
    </source>
</evidence>
<keyword evidence="9" id="KW-1133">Transmembrane helix</keyword>
<evidence type="ECO:0000256" key="4">
    <source>
        <dbReference type="ARBA" id="ARBA00022568"/>
    </source>
</evidence>
<gene>
    <name evidence="15" type="ORF">CHYS00102_LOCUS13884</name>
</gene>
<dbReference type="SMART" id="SM01415">
    <property type="entry name" value="DUF106"/>
    <property type="match status" value="1"/>
</dbReference>
<proteinExistence type="inferred from homology"/>
<keyword evidence="6" id="KW-0812">Transmembrane</keyword>
<keyword evidence="13" id="KW-0407">Ion channel</keyword>
<keyword evidence="7" id="KW-0256">Endoplasmic reticulum</keyword>
<dbReference type="Pfam" id="PF01956">
    <property type="entry name" value="EMC3_TMCO1"/>
    <property type="match status" value="1"/>
</dbReference>
<reference evidence="15" key="1">
    <citation type="submission" date="2021-01" db="EMBL/GenBank/DDBJ databases">
        <authorList>
            <person name="Corre E."/>
            <person name="Pelletier E."/>
            <person name="Niang G."/>
            <person name="Scheremetjew M."/>
            <person name="Finn R."/>
            <person name="Kale V."/>
            <person name="Holt S."/>
            <person name="Cochrane G."/>
            <person name="Meng A."/>
            <person name="Brown T."/>
            <person name="Cohen L."/>
        </authorList>
    </citation>
    <scope>NUCLEOTIDE SEQUENCE</scope>
    <source>
        <strain evidence="15">308</strain>
    </source>
</reference>
<evidence type="ECO:0000256" key="14">
    <source>
        <dbReference type="SAM" id="MobiDB-lite"/>
    </source>
</evidence>